<protein>
    <submittedName>
        <fullName evidence="1 2">Uncharacterized protein</fullName>
    </submittedName>
</protein>
<name>T1EZW8_HELRO</name>
<organism evidence="2 3">
    <name type="scientific">Helobdella robusta</name>
    <name type="common">Californian leech</name>
    <dbReference type="NCBI Taxonomy" id="6412"/>
    <lineage>
        <taxon>Eukaryota</taxon>
        <taxon>Metazoa</taxon>
        <taxon>Spiralia</taxon>
        <taxon>Lophotrochozoa</taxon>
        <taxon>Annelida</taxon>
        <taxon>Clitellata</taxon>
        <taxon>Hirudinea</taxon>
        <taxon>Rhynchobdellida</taxon>
        <taxon>Glossiphoniidae</taxon>
        <taxon>Helobdella</taxon>
    </lineage>
</organism>
<dbReference type="EMBL" id="KB095905">
    <property type="protein sequence ID" value="ESO10032.1"/>
    <property type="molecule type" value="Genomic_DNA"/>
</dbReference>
<dbReference type="OrthoDB" id="6630171at2759"/>
<accession>T1EZW8</accession>
<dbReference type="InParanoid" id="T1EZW8"/>
<dbReference type="GeneID" id="20202118"/>
<dbReference type="AlphaFoldDB" id="T1EZW8"/>
<reference evidence="2" key="3">
    <citation type="submission" date="2015-06" db="UniProtKB">
        <authorList>
            <consortium name="EnsemblMetazoa"/>
        </authorList>
    </citation>
    <scope>IDENTIFICATION</scope>
</reference>
<dbReference type="EnsemblMetazoa" id="HelroT167869">
    <property type="protein sequence ID" value="HelroP167869"/>
    <property type="gene ID" value="HelroG167869"/>
</dbReference>
<dbReference type="HOGENOM" id="CLU_1706195_0_0_1"/>
<keyword evidence="3" id="KW-1185">Reference proteome</keyword>
<reference evidence="1 3" key="2">
    <citation type="journal article" date="2013" name="Nature">
        <title>Insights into bilaterian evolution from three spiralian genomes.</title>
        <authorList>
            <person name="Simakov O."/>
            <person name="Marletaz F."/>
            <person name="Cho S.J."/>
            <person name="Edsinger-Gonzales E."/>
            <person name="Havlak P."/>
            <person name="Hellsten U."/>
            <person name="Kuo D.H."/>
            <person name="Larsson T."/>
            <person name="Lv J."/>
            <person name="Arendt D."/>
            <person name="Savage R."/>
            <person name="Osoegawa K."/>
            <person name="de Jong P."/>
            <person name="Grimwood J."/>
            <person name="Chapman J.A."/>
            <person name="Shapiro H."/>
            <person name="Aerts A."/>
            <person name="Otillar R.P."/>
            <person name="Terry A.Y."/>
            <person name="Boore J.L."/>
            <person name="Grigoriev I.V."/>
            <person name="Lindberg D.R."/>
            <person name="Seaver E.C."/>
            <person name="Weisblat D.A."/>
            <person name="Putnam N.H."/>
            <person name="Rokhsar D.S."/>
        </authorList>
    </citation>
    <scope>NUCLEOTIDE SEQUENCE</scope>
</reference>
<evidence type="ECO:0000313" key="2">
    <source>
        <dbReference type="EnsemblMetazoa" id="HelroP167869"/>
    </source>
</evidence>
<dbReference type="RefSeq" id="XP_009011846.1">
    <property type="nucleotide sequence ID" value="XM_009013598.1"/>
</dbReference>
<gene>
    <name evidence="2" type="primary">20202118</name>
    <name evidence="1" type="ORF">HELRODRAFT_167869</name>
</gene>
<dbReference type="CTD" id="20202118"/>
<proteinExistence type="predicted"/>
<reference evidence="3" key="1">
    <citation type="submission" date="2012-12" db="EMBL/GenBank/DDBJ databases">
        <authorList>
            <person name="Hellsten U."/>
            <person name="Grimwood J."/>
            <person name="Chapman J.A."/>
            <person name="Shapiro H."/>
            <person name="Aerts A."/>
            <person name="Otillar R.P."/>
            <person name="Terry A.Y."/>
            <person name="Boore J.L."/>
            <person name="Simakov O."/>
            <person name="Marletaz F."/>
            <person name="Cho S.-J."/>
            <person name="Edsinger-Gonzales E."/>
            <person name="Havlak P."/>
            <person name="Kuo D.-H."/>
            <person name="Larsson T."/>
            <person name="Lv J."/>
            <person name="Arendt D."/>
            <person name="Savage R."/>
            <person name="Osoegawa K."/>
            <person name="de Jong P."/>
            <person name="Lindberg D.R."/>
            <person name="Seaver E.C."/>
            <person name="Weisblat D.A."/>
            <person name="Putnam N.H."/>
            <person name="Grigoriev I.V."/>
            <person name="Rokhsar D.S."/>
        </authorList>
    </citation>
    <scope>NUCLEOTIDE SEQUENCE</scope>
</reference>
<evidence type="ECO:0000313" key="3">
    <source>
        <dbReference type="Proteomes" id="UP000015101"/>
    </source>
</evidence>
<dbReference type="KEGG" id="hro:HELRODRAFT_167869"/>
<sequence length="165" mass="18568">MESLNQDNNANLSDFIAKSAILDGKYFTEVEVADNNVKSKLFRTQAAVDKLITNFIIKRMRALSTVEQPVFIELVTGLCEVELEFLEEYCQILEPIAAALERLQSDKNCFYADLVPTLFKSVESDDDYFGFRLNTSESANATTSSSNVMILAKHIEEIVHMSIVL</sequence>
<dbReference type="EMBL" id="AMQM01002858">
    <property type="status" value="NOT_ANNOTATED_CDS"/>
    <property type="molecule type" value="Genomic_DNA"/>
</dbReference>
<dbReference type="Proteomes" id="UP000015101">
    <property type="component" value="Unassembled WGS sequence"/>
</dbReference>
<evidence type="ECO:0000313" key="1">
    <source>
        <dbReference type="EMBL" id="ESO10032.1"/>
    </source>
</evidence>